<dbReference type="WBParaSite" id="PDA_v2.g1206.t1">
    <property type="protein sequence ID" value="PDA_v2.g1206.t1"/>
    <property type="gene ID" value="PDA_v2.g1206"/>
</dbReference>
<keyword evidence="1" id="KW-1185">Reference proteome</keyword>
<evidence type="ECO:0000313" key="1">
    <source>
        <dbReference type="Proteomes" id="UP000887578"/>
    </source>
</evidence>
<dbReference type="AlphaFoldDB" id="A0A914P443"/>
<evidence type="ECO:0000313" key="2">
    <source>
        <dbReference type="WBParaSite" id="PDA_v2.g1206.t1"/>
    </source>
</evidence>
<proteinExistence type="predicted"/>
<name>A0A914P443_9BILA</name>
<accession>A0A914P443</accession>
<protein>
    <submittedName>
        <fullName evidence="2">Uncharacterized protein</fullName>
    </submittedName>
</protein>
<dbReference type="Proteomes" id="UP000887578">
    <property type="component" value="Unplaced"/>
</dbReference>
<organism evidence="1 2">
    <name type="scientific">Panagrolaimus davidi</name>
    <dbReference type="NCBI Taxonomy" id="227884"/>
    <lineage>
        <taxon>Eukaryota</taxon>
        <taxon>Metazoa</taxon>
        <taxon>Ecdysozoa</taxon>
        <taxon>Nematoda</taxon>
        <taxon>Chromadorea</taxon>
        <taxon>Rhabditida</taxon>
        <taxon>Tylenchina</taxon>
        <taxon>Panagrolaimomorpha</taxon>
        <taxon>Panagrolaimoidea</taxon>
        <taxon>Panagrolaimidae</taxon>
        <taxon>Panagrolaimus</taxon>
    </lineage>
</organism>
<reference evidence="2" key="1">
    <citation type="submission" date="2022-11" db="UniProtKB">
        <authorList>
            <consortium name="WormBaseParasite"/>
        </authorList>
    </citation>
    <scope>IDENTIFICATION</scope>
</reference>
<sequence length="525" mass="61067">MTEKCLITLIKESSTPGELQILTIEEESLNQVPQFCFELSINDVPIFLKDIPNFMKIYVKSVILQVMDFEHSDFPTNVHFRLALAKELKKHKIPFLFNNAEGIVITKLLVAANIECCSGEMVLVVLVAEDYVVVREIYRIQSNYYCPNVEQKRIFNCPKGYSLEKAKLEILKNSNPKKIILAALYPYSKSIMKDMRNTVLKSKKLIVNESVSCFDEHRALVEMAKRLKDKSWNKFYVIPRINASFIVDNAKNIGDYAELDWDSTKDLPSVTTSISPRSHHKYYIASSDKNHQDYEILRKYSLPDGQYHKIKLTLTVDSYFFPSLTQEAYIEPEIEQLPKILTEKMDSKIPVIGFFDNSSIICFWNEKEKRYQFSEKWNGLYGEDLYISFDKEKPRYRNKAAKALKKNPDYVIYHLLRILSSPPSNLHINTNWSFKIKNDLENPILIEYKTFNGEFQSNTPEYLMALLLKEHIKAIKEEIGEKPAEIGFVFFDKDNKFLCKDYSLLKMKIKESCDLLKIGSTVVQI</sequence>